<dbReference type="GO" id="GO:0097546">
    <property type="term" value="C:ciliary base"/>
    <property type="evidence" value="ECO:0007669"/>
    <property type="project" value="TreeGrafter"/>
</dbReference>
<evidence type="ECO:0000313" key="1">
    <source>
        <dbReference type="EMBL" id="VDP54708.1"/>
    </source>
</evidence>
<dbReference type="STRING" id="31246.A0A183P804"/>
<evidence type="ECO:0000313" key="2">
    <source>
        <dbReference type="Proteomes" id="UP000269396"/>
    </source>
</evidence>
<dbReference type="PANTHER" id="PTHR44117">
    <property type="entry name" value="INTRAFLAGELLAR TRANSPORT PROTEIN 88 HOMOLOG"/>
    <property type="match status" value="1"/>
</dbReference>
<protein>
    <submittedName>
        <fullName evidence="1">Uncharacterized protein</fullName>
    </submittedName>
</protein>
<dbReference type="PANTHER" id="PTHR44117:SF1">
    <property type="entry name" value="INTRAFLAGELLAR TRANSPORT PROTEIN 88 HOMOLOG"/>
    <property type="match status" value="1"/>
</dbReference>
<keyword evidence="2" id="KW-1185">Reference proteome</keyword>
<reference evidence="1 2" key="1">
    <citation type="submission" date="2018-11" db="EMBL/GenBank/DDBJ databases">
        <authorList>
            <consortium name="Pathogen Informatics"/>
        </authorList>
    </citation>
    <scope>NUCLEOTIDE SEQUENCE [LARGE SCALE GENOMIC DNA]</scope>
    <source>
        <strain>Denwood</strain>
        <strain evidence="2">Zambia</strain>
    </source>
</reference>
<dbReference type="GO" id="GO:0042073">
    <property type="term" value="P:intraciliary transport"/>
    <property type="evidence" value="ECO:0007669"/>
    <property type="project" value="TreeGrafter"/>
</dbReference>
<dbReference type="GO" id="GO:0036064">
    <property type="term" value="C:ciliary basal body"/>
    <property type="evidence" value="ECO:0007669"/>
    <property type="project" value="TreeGrafter"/>
</dbReference>
<name>A0A183P804_9TREM</name>
<dbReference type="PROSITE" id="PS50005">
    <property type="entry name" value="TPR"/>
    <property type="match status" value="1"/>
</dbReference>
<dbReference type="GO" id="GO:0097730">
    <property type="term" value="C:non-motile cilium"/>
    <property type="evidence" value="ECO:0007669"/>
    <property type="project" value="TreeGrafter"/>
</dbReference>
<dbReference type="Gene3D" id="1.25.40.10">
    <property type="entry name" value="Tetratricopeptide repeat domain"/>
    <property type="match status" value="1"/>
</dbReference>
<organism evidence="1 2">
    <name type="scientific">Schistosoma mattheei</name>
    <dbReference type="NCBI Taxonomy" id="31246"/>
    <lineage>
        <taxon>Eukaryota</taxon>
        <taxon>Metazoa</taxon>
        <taxon>Spiralia</taxon>
        <taxon>Lophotrochozoa</taxon>
        <taxon>Platyhelminthes</taxon>
        <taxon>Trematoda</taxon>
        <taxon>Digenea</taxon>
        <taxon>Strigeidida</taxon>
        <taxon>Schistosomatoidea</taxon>
        <taxon>Schistosomatidae</taxon>
        <taxon>Schistosoma</taxon>
    </lineage>
</organism>
<sequence>MTSVRAAGYSSMGRRLSTGNQGWLGGQTVPATVDVTAVPPLESKPEDSSEERIKNMEKKVNHLIEESCVAACQAEITLALEKAKEASRKERVLARQREQLGVADQINLDLTYSVLFNLANRYTANGMYQEALNTYQAIVRNKMFAHAGRLKVNMGNIYYVQKNYSKAIKFFRMGLDQVPNTHKLMSEAITAFEHIMQEEPDTKTGFNLIVCYFIKGDRNKMKYAFQQLLRVDLHLDDEDRYLQHNDDKQYDLILEVIQNDELRQYEKKK</sequence>
<dbReference type="SUPFAM" id="SSF48452">
    <property type="entry name" value="TPR-like"/>
    <property type="match status" value="1"/>
</dbReference>
<dbReference type="GO" id="GO:1905515">
    <property type="term" value="P:non-motile cilium assembly"/>
    <property type="evidence" value="ECO:0007669"/>
    <property type="project" value="TreeGrafter"/>
</dbReference>
<proteinExistence type="predicted"/>
<gene>
    <name evidence="1" type="ORF">SMTD_LOCUS10490</name>
</gene>
<accession>A0A183P804</accession>
<dbReference type="GO" id="GO:0019894">
    <property type="term" value="F:kinesin binding"/>
    <property type="evidence" value="ECO:0007669"/>
    <property type="project" value="TreeGrafter"/>
</dbReference>
<dbReference type="InterPro" id="IPR019734">
    <property type="entry name" value="TPR_rpt"/>
</dbReference>
<dbReference type="EMBL" id="UZAL01030611">
    <property type="protein sequence ID" value="VDP54708.1"/>
    <property type="molecule type" value="Genomic_DNA"/>
</dbReference>
<dbReference type="GO" id="GO:0005814">
    <property type="term" value="C:centriole"/>
    <property type="evidence" value="ECO:0007669"/>
    <property type="project" value="TreeGrafter"/>
</dbReference>
<dbReference type="Proteomes" id="UP000269396">
    <property type="component" value="Unassembled WGS sequence"/>
</dbReference>
<dbReference type="SMART" id="SM00028">
    <property type="entry name" value="TPR"/>
    <property type="match status" value="3"/>
</dbReference>
<dbReference type="InterPro" id="IPR011990">
    <property type="entry name" value="TPR-like_helical_dom_sf"/>
</dbReference>
<dbReference type="AlphaFoldDB" id="A0A183P804"/>